<evidence type="ECO:0000313" key="3">
    <source>
        <dbReference type="Proteomes" id="UP001233271"/>
    </source>
</evidence>
<reference evidence="2" key="1">
    <citation type="journal article" date="2023" name="BMC Genomics">
        <title>Chromosome-level genome assemblies of Cutaneotrichosporon spp. (Trichosporonales, Basidiomycota) reveal imbalanced evolution between nucleotide sequences and chromosome synteny.</title>
        <authorList>
            <person name="Kobayashi Y."/>
            <person name="Kayamori A."/>
            <person name="Aoki K."/>
            <person name="Shiwa Y."/>
            <person name="Matsutani M."/>
            <person name="Fujita N."/>
            <person name="Sugita T."/>
            <person name="Iwasaki W."/>
            <person name="Tanaka N."/>
            <person name="Takashima M."/>
        </authorList>
    </citation>
    <scope>NUCLEOTIDE SEQUENCE</scope>
    <source>
        <strain evidence="2">HIS019</strain>
    </source>
</reference>
<dbReference type="GeneID" id="85495810"/>
<dbReference type="EMBL" id="AP028215">
    <property type="protein sequence ID" value="BEI91940.1"/>
    <property type="molecule type" value="Genomic_DNA"/>
</dbReference>
<dbReference type="KEGG" id="ccac:CcaHIS019_0407600"/>
<dbReference type="Proteomes" id="UP001233271">
    <property type="component" value="Chromosome 4"/>
</dbReference>
<feature type="chain" id="PRO_5041343966" evidence="1">
    <location>
        <begin position="16"/>
        <end position="179"/>
    </location>
</feature>
<proteinExistence type="predicted"/>
<dbReference type="RefSeq" id="XP_060457205.1">
    <property type="nucleotide sequence ID" value="XM_060600630.1"/>
</dbReference>
<sequence>MLAVLLLLPIAFALSVREIPDTPIPMIPDAPPRNVTTFVFPTARDWFTLNETNYIVWDWVQDNSPDLRVILDRPDGDVVMLRGPLILNDKIPANMFGMTYNGSLPAVAGNGYRLRLHDFANDTIVYASSENFEIKVAGSHHIAPMPWGVPMTTTGSSGVRMGSGAGMGLGVVGLLVALL</sequence>
<feature type="signal peptide" evidence="1">
    <location>
        <begin position="1"/>
        <end position="15"/>
    </location>
</feature>
<protein>
    <submittedName>
        <fullName evidence="2">Uncharacterized protein</fullName>
    </submittedName>
</protein>
<keyword evidence="1" id="KW-0732">Signal</keyword>
<keyword evidence="3" id="KW-1185">Reference proteome</keyword>
<organism evidence="2 3">
    <name type="scientific">Cutaneotrichosporon cavernicola</name>
    <dbReference type="NCBI Taxonomy" id="279322"/>
    <lineage>
        <taxon>Eukaryota</taxon>
        <taxon>Fungi</taxon>
        <taxon>Dikarya</taxon>
        <taxon>Basidiomycota</taxon>
        <taxon>Agaricomycotina</taxon>
        <taxon>Tremellomycetes</taxon>
        <taxon>Trichosporonales</taxon>
        <taxon>Trichosporonaceae</taxon>
        <taxon>Cutaneotrichosporon</taxon>
    </lineage>
</organism>
<accession>A0AA48L4S1</accession>
<gene>
    <name evidence="2" type="ORF">CcaverHIS019_0407600</name>
</gene>
<dbReference type="AlphaFoldDB" id="A0AA48L4S1"/>
<evidence type="ECO:0000256" key="1">
    <source>
        <dbReference type="SAM" id="SignalP"/>
    </source>
</evidence>
<name>A0AA48L4S1_9TREE</name>
<evidence type="ECO:0000313" key="2">
    <source>
        <dbReference type="EMBL" id="BEI91940.1"/>
    </source>
</evidence>